<keyword evidence="2" id="KW-1185">Reference proteome</keyword>
<evidence type="ECO:0000313" key="2">
    <source>
        <dbReference type="Proteomes" id="UP001175227"/>
    </source>
</evidence>
<proteinExistence type="predicted"/>
<evidence type="ECO:0000313" key="1">
    <source>
        <dbReference type="EMBL" id="KAK0471310.1"/>
    </source>
</evidence>
<dbReference type="EMBL" id="JAUEPR010000052">
    <property type="protein sequence ID" value="KAK0471310.1"/>
    <property type="molecule type" value="Genomic_DNA"/>
</dbReference>
<sequence length="286" mass="32354">MVDSALCHYFYRAQPPVNIPEHFDASTLKNEFDVHQAVEILAEIASHRDHIPVPSFHELLEKAWSEFLRESPPRWFKNGILISSARLPPDRLTCKRRKSLSGEVTQCSTILSGSVGGYNAQEGDAYTHKERTIGLEGSVTHPSRNPTRKIAPLPKRARKSNVDVDKLTVLFFESLIHPNRVPGESRHKTEEERQYFLEHDPWVQPGSIKPQEVVCRGCGTAKKLDTRSTSAASGKPATYYPSPWVKHRNKCGSIHRDWLMEHGYDPEIKLSKKALKNCQKAIQGGE</sequence>
<gene>
    <name evidence="1" type="ORF">IW261DRAFT_1671075</name>
</gene>
<protein>
    <submittedName>
        <fullName evidence="1">Uncharacterized protein</fullName>
    </submittedName>
</protein>
<dbReference type="AlphaFoldDB" id="A0AA39NT01"/>
<accession>A0AA39NT01</accession>
<reference evidence="1" key="1">
    <citation type="submission" date="2023-06" db="EMBL/GenBank/DDBJ databases">
        <authorList>
            <consortium name="Lawrence Berkeley National Laboratory"/>
            <person name="Ahrendt S."/>
            <person name="Sahu N."/>
            <person name="Indic B."/>
            <person name="Wong-Bajracharya J."/>
            <person name="Merenyi Z."/>
            <person name="Ke H.-M."/>
            <person name="Monk M."/>
            <person name="Kocsube S."/>
            <person name="Drula E."/>
            <person name="Lipzen A."/>
            <person name="Balint B."/>
            <person name="Henrissat B."/>
            <person name="Andreopoulos B."/>
            <person name="Martin F.M."/>
            <person name="Harder C.B."/>
            <person name="Rigling D."/>
            <person name="Ford K.L."/>
            <person name="Foster G.D."/>
            <person name="Pangilinan J."/>
            <person name="Papanicolaou A."/>
            <person name="Barry K."/>
            <person name="LaButti K."/>
            <person name="Viragh M."/>
            <person name="Koriabine M."/>
            <person name="Yan M."/>
            <person name="Riley R."/>
            <person name="Champramary S."/>
            <person name="Plett K.L."/>
            <person name="Tsai I.J."/>
            <person name="Slot J."/>
            <person name="Sipos G."/>
            <person name="Plett J."/>
            <person name="Nagy L.G."/>
            <person name="Grigoriev I.V."/>
        </authorList>
    </citation>
    <scope>NUCLEOTIDE SEQUENCE</scope>
    <source>
        <strain evidence="1">ICMP 16352</strain>
    </source>
</reference>
<dbReference type="Proteomes" id="UP001175227">
    <property type="component" value="Unassembled WGS sequence"/>
</dbReference>
<comment type="caution">
    <text evidence="1">The sequence shown here is derived from an EMBL/GenBank/DDBJ whole genome shotgun (WGS) entry which is preliminary data.</text>
</comment>
<organism evidence="1 2">
    <name type="scientific">Armillaria novae-zelandiae</name>
    <dbReference type="NCBI Taxonomy" id="153914"/>
    <lineage>
        <taxon>Eukaryota</taxon>
        <taxon>Fungi</taxon>
        <taxon>Dikarya</taxon>
        <taxon>Basidiomycota</taxon>
        <taxon>Agaricomycotina</taxon>
        <taxon>Agaricomycetes</taxon>
        <taxon>Agaricomycetidae</taxon>
        <taxon>Agaricales</taxon>
        <taxon>Marasmiineae</taxon>
        <taxon>Physalacriaceae</taxon>
        <taxon>Armillaria</taxon>
    </lineage>
</organism>
<name>A0AA39NT01_9AGAR</name>